<sequence length="49" mass="5153">MEKLYHKINAIGISNLVIGIVTILVGVGAGVTMIVNGARLITGKKDITF</sequence>
<evidence type="ECO:0000313" key="3">
    <source>
        <dbReference type="Proteomes" id="UP001198495"/>
    </source>
</evidence>
<reference evidence="2 3" key="1">
    <citation type="submission" date="2021-10" db="EMBL/GenBank/DDBJ databases">
        <title>Anaerobic single-cell dispensing facilitates the cultivation of human gut bacteria.</title>
        <authorList>
            <person name="Afrizal A."/>
        </authorList>
    </citation>
    <scope>NUCLEOTIDE SEQUENCE [LARGE SCALE GENOMIC DNA]</scope>
    <source>
        <strain evidence="2 3">CLA-AA-H212</strain>
    </source>
</reference>
<accession>A0ABS8FQZ7</accession>
<comment type="caution">
    <text evidence="2">The sequence shown here is derived from an EMBL/GenBank/DDBJ whole genome shotgun (WGS) entry which is preliminary data.</text>
</comment>
<keyword evidence="1" id="KW-1133">Transmembrane helix</keyword>
<keyword evidence="1" id="KW-0812">Transmembrane</keyword>
<protein>
    <submittedName>
        <fullName evidence="2">Uncharacterized protein</fullName>
    </submittedName>
</protein>
<feature type="transmembrane region" description="Helical" evidence="1">
    <location>
        <begin position="12"/>
        <end position="35"/>
    </location>
</feature>
<proteinExistence type="predicted"/>
<name>A0ABS8FQZ7_9FIRM</name>
<dbReference type="RefSeq" id="WP_021985097.1">
    <property type="nucleotide sequence ID" value="NZ_JAJEQT010000009.1"/>
</dbReference>
<organism evidence="2 3">
    <name type="scientific">Coprococcus hominis</name>
    <name type="common">ex Arizal et al. 2022</name>
    <dbReference type="NCBI Taxonomy" id="2881262"/>
    <lineage>
        <taxon>Bacteria</taxon>
        <taxon>Bacillati</taxon>
        <taxon>Bacillota</taxon>
        <taxon>Clostridia</taxon>
        <taxon>Lachnospirales</taxon>
        <taxon>Lachnospiraceae</taxon>
        <taxon>Coprococcus</taxon>
    </lineage>
</organism>
<dbReference type="EMBL" id="JAJEQT010000009">
    <property type="protein sequence ID" value="MCC2219663.1"/>
    <property type="molecule type" value="Genomic_DNA"/>
</dbReference>
<keyword evidence="3" id="KW-1185">Reference proteome</keyword>
<evidence type="ECO:0000256" key="1">
    <source>
        <dbReference type="SAM" id="Phobius"/>
    </source>
</evidence>
<keyword evidence="1" id="KW-0472">Membrane</keyword>
<gene>
    <name evidence="2" type="ORF">LKD28_11615</name>
</gene>
<dbReference type="Proteomes" id="UP001198495">
    <property type="component" value="Unassembled WGS sequence"/>
</dbReference>
<evidence type="ECO:0000313" key="2">
    <source>
        <dbReference type="EMBL" id="MCC2219663.1"/>
    </source>
</evidence>